<feature type="repeat" description="TPR" evidence="3">
    <location>
        <begin position="250"/>
        <end position="284"/>
    </location>
</feature>
<gene>
    <name evidence="5" type="ORF">GIB67_004597</name>
</gene>
<dbReference type="OrthoDB" id="2423701at2759"/>
<dbReference type="InterPro" id="IPR047150">
    <property type="entry name" value="SGT"/>
</dbReference>
<dbReference type="GO" id="GO:0072380">
    <property type="term" value="C:TRC complex"/>
    <property type="evidence" value="ECO:0007669"/>
    <property type="project" value="TreeGrafter"/>
</dbReference>
<dbReference type="GO" id="GO:0006620">
    <property type="term" value="P:post-translational protein targeting to endoplasmic reticulum membrane"/>
    <property type="evidence" value="ECO:0007669"/>
    <property type="project" value="TreeGrafter"/>
</dbReference>
<feature type="region of interest" description="Disordered" evidence="4">
    <location>
        <begin position="298"/>
        <end position="342"/>
    </location>
</feature>
<dbReference type="GO" id="GO:0060090">
    <property type="term" value="F:molecular adaptor activity"/>
    <property type="evidence" value="ECO:0007669"/>
    <property type="project" value="TreeGrafter"/>
</dbReference>
<proteinExistence type="predicted"/>
<evidence type="ECO:0000256" key="2">
    <source>
        <dbReference type="ARBA" id="ARBA00022803"/>
    </source>
</evidence>
<accession>A0A7J7MDE1</accession>
<evidence type="ECO:0000256" key="4">
    <source>
        <dbReference type="SAM" id="MobiDB-lite"/>
    </source>
</evidence>
<dbReference type="InterPro" id="IPR011990">
    <property type="entry name" value="TPR-like_helical_dom_sf"/>
</dbReference>
<dbReference type="SUPFAM" id="SSF48452">
    <property type="entry name" value="TPR-like"/>
    <property type="match status" value="1"/>
</dbReference>
<feature type="region of interest" description="Disordered" evidence="4">
    <location>
        <begin position="421"/>
        <end position="448"/>
    </location>
</feature>
<comment type="caution">
    <text evidence="5">The sequence shown here is derived from an EMBL/GenBank/DDBJ whole genome shotgun (WGS) entry which is preliminary data.</text>
</comment>
<dbReference type="PANTHER" id="PTHR45831">
    <property type="entry name" value="LD24721P"/>
    <property type="match status" value="1"/>
</dbReference>
<evidence type="ECO:0008006" key="7">
    <source>
        <dbReference type="Google" id="ProtNLM"/>
    </source>
</evidence>
<dbReference type="SMART" id="SM00028">
    <property type="entry name" value="TPR"/>
    <property type="match status" value="3"/>
</dbReference>
<keyword evidence="1" id="KW-0677">Repeat</keyword>
<feature type="compositionally biased region" description="Polar residues" evidence="4">
    <location>
        <begin position="306"/>
        <end position="321"/>
    </location>
</feature>
<evidence type="ECO:0000256" key="1">
    <source>
        <dbReference type="ARBA" id="ARBA00022737"/>
    </source>
</evidence>
<dbReference type="AlphaFoldDB" id="A0A7J7MDE1"/>
<organism evidence="5 6">
    <name type="scientific">Kingdonia uniflora</name>
    <dbReference type="NCBI Taxonomy" id="39325"/>
    <lineage>
        <taxon>Eukaryota</taxon>
        <taxon>Viridiplantae</taxon>
        <taxon>Streptophyta</taxon>
        <taxon>Embryophyta</taxon>
        <taxon>Tracheophyta</taxon>
        <taxon>Spermatophyta</taxon>
        <taxon>Magnoliopsida</taxon>
        <taxon>Ranunculales</taxon>
        <taxon>Circaeasteraceae</taxon>
        <taxon>Kingdonia</taxon>
    </lineage>
</organism>
<dbReference type="EMBL" id="JACGCM010001609">
    <property type="protein sequence ID" value="KAF6152768.1"/>
    <property type="molecule type" value="Genomic_DNA"/>
</dbReference>
<dbReference type="PROSITE" id="PS50005">
    <property type="entry name" value="TPR"/>
    <property type="match status" value="1"/>
</dbReference>
<keyword evidence="6" id="KW-1185">Reference proteome</keyword>
<dbReference type="PANTHER" id="PTHR45831:SF2">
    <property type="entry name" value="LD24721P"/>
    <property type="match status" value="1"/>
</dbReference>
<feature type="region of interest" description="Disordered" evidence="4">
    <location>
        <begin position="362"/>
        <end position="385"/>
    </location>
</feature>
<evidence type="ECO:0000313" key="6">
    <source>
        <dbReference type="Proteomes" id="UP000541444"/>
    </source>
</evidence>
<name>A0A7J7MDE1_9MAGN</name>
<evidence type="ECO:0000313" key="5">
    <source>
        <dbReference type="EMBL" id="KAF6152768.1"/>
    </source>
</evidence>
<keyword evidence="2 3" id="KW-0802">TPR repeat</keyword>
<feature type="region of interest" description="Disordered" evidence="4">
    <location>
        <begin position="81"/>
        <end position="116"/>
    </location>
</feature>
<dbReference type="InterPro" id="IPR019734">
    <property type="entry name" value="TPR_rpt"/>
</dbReference>
<feature type="compositionally biased region" description="Low complexity" evidence="4">
    <location>
        <begin position="421"/>
        <end position="434"/>
    </location>
</feature>
<evidence type="ECO:0000256" key="3">
    <source>
        <dbReference type="PROSITE-ProRule" id="PRU00339"/>
    </source>
</evidence>
<protein>
    <recommendedName>
        <fullName evidence="7">Small glutamine-rich tetratricopeptide repeat-containing protein</fullName>
    </recommendedName>
</protein>
<feature type="compositionally biased region" description="Polar residues" evidence="4">
    <location>
        <begin position="328"/>
        <end position="341"/>
    </location>
</feature>
<sequence>MLIEASKVNKVIFDLNGCTFPGTVEPAPGADLESLEVVKDCLHEVFKLNTSSVDEHTEVGSLVEYFSSFDANKRDELDLGHATTHVDPPSTSSTWDAKDANPSQAPKPLDEDLGGESSALGVSKDELFGRFFASLDKVHFFKTTINGEEDHTQVEKATRLFHEAVQEMERSGCKTMDSANLAETFKSHGNSAMQGKFYSDAIELYTYSIALCEKNAVYYCNRAAAYTQIQNYMEAIRDCYISSEIDPNYSKAYSRLGLAYYAQGNYRDALEKGFYKALRLDPNSDSIKENIRVATQKLHAERDQSAPGSTGTNNQQPSGGQTAAGGSRNHSGSAGFSTSIPFNPDEFSTGFTNIFRSMAANMQQDQERPPHADSSSNTGWSDEPGITFNGANGADINMNFGENVPEDLMGTWRSVMGMFSGAQPHQGAQHRQQQNSHADTHGEGSPPN</sequence>
<reference evidence="5 6" key="1">
    <citation type="journal article" date="2020" name="IScience">
        <title>Genome Sequencing of the Endangered Kingdonia uniflora (Circaeasteraceae, Ranunculales) Reveals Potential Mechanisms of Evolutionary Specialization.</title>
        <authorList>
            <person name="Sun Y."/>
            <person name="Deng T."/>
            <person name="Zhang A."/>
            <person name="Moore M.J."/>
            <person name="Landis J.B."/>
            <person name="Lin N."/>
            <person name="Zhang H."/>
            <person name="Zhang X."/>
            <person name="Huang J."/>
            <person name="Zhang X."/>
            <person name="Sun H."/>
            <person name="Wang H."/>
        </authorList>
    </citation>
    <scope>NUCLEOTIDE SEQUENCE [LARGE SCALE GENOMIC DNA]</scope>
    <source>
        <strain evidence="5">TB1705</strain>
        <tissue evidence="5">Leaf</tissue>
    </source>
</reference>
<dbReference type="GO" id="GO:0016020">
    <property type="term" value="C:membrane"/>
    <property type="evidence" value="ECO:0007669"/>
    <property type="project" value="TreeGrafter"/>
</dbReference>
<dbReference type="Proteomes" id="UP000541444">
    <property type="component" value="Unassembled WGS sequence"/>
</dbReference>
<dbReference type="Gene3D" id="1.25.40.10">
    <property type="entry name" value="Tetratricopeptide repeat domain"/>
    <property type="match status" value="1"/>
</dbReference>